<evidence type="ECO:0008006" key="7">
    <source>
        <dbReference type="Google" id="ProtNLM"/>
    </source>
</evidence>
<keyword evidence="1" id="KW-0408">Iron</keyword>
<dbReference type="Pfam" id="PF04412">
    <property type="entry name" value="AcnX"/>
    <property type="match status" value="1"/>
</dbReference>
<evidence type="ECO:0000259" key="3">
    <source>
        <dbReference type="Pfam" id="PF01989"/>
    </source>
</evidence>
<comment type="caution">
    <text evidence="5">The sequence shown here is derived from an EMBL/GenBank/DDBJ whole genome shotgun (WGS) entry which is preliminary data.</text>
</comment>
<organism evidence="5 6">
    <name type="scientific">Chrysophaeum taylorii</name>
    <dbReference type="NCBI Taxonomy" id="2483200"/>
    <lineage>
        <taxon>Eukaryota</taxon>
        <taxon>Sar</taxon>
        <taxon>Stramenopiles</taxon>
        <taxon>Ochrophyta</taxon>
        <taxon>Pelagophyceae</taxon>
        <taxon>Pelagomonadales</taxon>
        <taxon>Pelagomonadaceae</taxon>
        <taxon>Chrysophaeum</taxon>
    </lineage>
</organism>
<evidence type="ECO:0000313" key="6">
    <source>
        <dbReference type="Proteomes" id="UP001230188"/>
    </source>
</evidence>
<dbReference type="InterPro" id="IPR002840">
    <property type="entry name" value="PMDh-S-like_dom"/>
</dbReference>
<dbReference type="EMBL" id="JAQMWT010000574">
    <property type="protein sequence ID" value="KAJ8599273.1"/>
    <property type="molecule type" value="Genomic_DNA"/>
</dbReference>
<gene>
    <name evidence="5" type="ORF">CTAYLR_006789</name>
</gene>
<evidence type="ECO:0000313" key="5">
    <source>
        <dbReference type="EMBL" id="KAJ8599273.1"/>
    </source>
</evidence>
<protein>
    <recommendedName>
        <fullName evidence="7">DUF521 domain-containing protein</fullName>
    </recommendedName>
</protein>
<evidence type="ECO:0000256" key="2">
    <source>
        <dbReference type="ARBA" id="ARBA00023239"/>
    </source>
</evidence>
<dbReference type="Gene3D" id="3.50.30.10">
    <property type="entry name" value="Phosphohistidine domain"/>
    <property type="match status" value="1"/>
</dbReference>
<dbReference type="Proteomes" id="UP001230188">
    <property type="component" value="Unassembled WGS sequence"/>
</dbReference>
<feature type="domain" description="Phosphomevalonate dehydratase small subunit-like" evidence="3">
    <location>
        <begin position="28"/>
        <end position="113"/>
    </location>
</feature>
<keyword evidence="6" id="KW-1185">Reference proteome</keyword>
<dbReference type="CDD" id="cd01356">
    <property type="entry name" value="AcnX_swivel"/>
    <property type="match status" value="1"/>
</dbReference>
<dbReference type="SUPFAM" id="SSF52016">
    <property type="entry name" value="LeuD/IlvD-like"/>
    <property type="match status" value="1"/>
</dbReference>
<dbReference type="AlphaFoldDB" id="A0AAD7U949"/>
<keyword evidence="2" id="KW-0456">Lyase</keyword>
<dbReference type="InterPro" id="IPR012047">
    <property type="entry name" value="AcnX"/>
</dbReference>
<dbReference type="PIRSF" id="PIRSF036630">
    <property type="entry name" value="UCP036630"/>
    <property type="match status" value="1"/>
</dbReference>
<dbReference type="PANTHER" id="PTHR36577:SF3">
    <property type="entry name" value="DUF521 DOMAIN PROTEIN (AFU_ORTHOLOGUE AFUA_6G00490)"/>
    <property type="match status" value="1"/>
</dbReference>
<accession>A0AAD7U949</accession>
<evidence type="ECO:0000256" key="1">
    <source>
        <dbReference type="ARBA" id="ARBA00023004"/>
    </source>
</evidence>
<feature type="domain" description="Phosphomevalonate dehydratase large subunit-like" evidence="4">
    <location>
        <begin position="164"/>
        <end position="556"/>
    </location>
</feature>
<dbReference type="InterPro" id="IPR007506">
    <property type="entry name" value="PMDh-L-like_dom"/>
</dbReference>
<dbReference type="PANTHER" id="PTHR36577">
    <property type="entry name" value="DUF521 DOMAIN PROTEIN (AFU_ORTHOLOGUE AFUA_6G00490)"/>
    <property type="match status" value="1"/>
</dbReference>
<reference evidence="5" key="1">
    <citation type="submission" date="2023-01" db="EMBL/GenBank/DDBJ databases">
        <title>Metagenome sequencing of chrysophaentin producing Chrysophaeum taylorii.</title>
        <authorList>
            <person name="Davison J."/>
            <person name="Bewley C."/>
        </authorList>
    </citation>
    <scope>NUCLEOTIDE SEQUENCE</scope>
    <source>
        <strain evidence="5">NIES-1699</strain>
    </source>
</reference>
<name>A0AAD7U949_9STRA</name>
<dbReference type="GO" id="GO:0016829">
    <property type="term" value="F:lyase activity"/>
    <property type="evidence" value="ECO:0007669"/>
    <property type="project" value="UniProtKB-KW"/>
</dbReference>
<sequence length="598" mass="63528">MAPFSVVGQPLVRGIAGVSEIVHSDVPLSFWGGVDPKSGRVCDARHPLMGISLKGKIVALPGSRGSCTASQVILELLIGDVAPAGIVLRHRDEIISLGVIVAEEFFDRSIPVVRVDNDDDYARLAEASRASIFASGRISLDPCHDVEETVVEAAAARNVELSSEDLLVEREKSSARGRAMRIVARVAEIVGAKRLVDVSRAHIDATTYIGPASLRFARALVAAGGRFKVPTTTNACSVDLGRWREIGVPPDIGEPAEALADAYVKLGAAPTFTCAPYLDDPPRPGEDLGWSESNAVAFANSVCGARTQKNADFLDACIALTGRAPLAGAHVVRDPACLVDCRALPEVDARDRDALWGLAGYVVGALAPRAVPLVTGLADVPATEDDLKNFSAAFATTSGSPLFHIQGHTPEAAAFDPTALRETQTLDASALRDAWLSLGGYDDADVDAIDLVALGSPHASLDELSRLDHLVHGRKPDAVRVVVTLARRTLEAADPAVVRRLLHFGVDFIVDTCWCMLNAPVILPNDRIVTNSAKYAHYASGLVACGRVHFAGLAGCADAALSGRAPSRRPPWLLRRATFSTTIPRLFVAACRRRLVLF</sequence>
<dbReference type="Pfam" id="PF01989">
    <property type="entry name" value="AcnX_swivel_put"/>
    <property type="match status" value="1"/>
</dbReference>
<evidence type="ECO:0000259" key="4">
    <source>
        <dbReference type="Pfam" id="PF04412"/>
    </source>
</evidence>
<proteinExistence type="predicted"/>